<evidence type="ECO:0000256" key="1">
    <source>
        <dbReference type="ARBA" id="ARBA00023239"/>
    </source>
</evidence>
<dbReference type="InterPro" id="IPR050772">
    <property type="entry name" value="Hydratase-Decarb/MhpD_sf"/>
</dbReference>
<keyword evidence="1" id="KW-0456">Lyase</keyword>
<proteinExistence type="predicted"/>
<dbReference type="PANTHER" id="PTHR30143">
    <property type="entry name" value="ACID HYDRATASE"/>
    <property type="match status" value="1"/>
</dbReference>
<dbReference type="RefSeq" id="WP_203241505.1">
    <property type="nucleotide sequence ID" value="NZ_JAFBRH010000001.1"/>
</dbReference>
<evidence type="ECO:0000313" key="4">
    <source>
        <dbReference type="Proteomes" id="UP000732193"/>
    </source>
</evidence>
<accession>A0AAE2VWX7</accession>
<protein>
    <submittedName>
        <fullName evidence="3">Fumarylacetoacetate hydrolase family protein</fullName>
    </submittedName>
</protein>
<dbReference type="Gene3D" id="3.90.850.10">
    <property type="entry name" value="Fumarylacetoacetase-like, C-terminal domain"/>
    <property type="match status" value="1"/>
</dbReference>
<sequence>MTNAAEVAKRIVQDLKTGAPFNGYGTTPARSVEQAYEIQDFVTSDLIETGELGAVGGWKIAANSAALMERFKLDEPATGRVFSAQCHSDTASLRADDYIEFAFEPEIAALIKTTLDPADAPFTAEVVASAIDGFVAGIELLDMRKTDMPNTHIPDAIAQNISNVGAVCGTGGVAPDQLDASTVHTVVTIDGDVRHDVTGGAPQDPLAAVTWIANHLAARGLKLAAGQVVLCGTHSPILLKEGAGEIVVEMSGLGKVTVTLTA</sequence>
<evidence type="ECO:0000313" key="3">
    <source>
        <dbReference type="EMBL" id="MBM1713015.1"/>
    </source>
</evidence>
<gene>
    <name evidence="3" type="ORF">JQV55_05520</name>
</gene>
<keyword evidence="4" id="KW-1185">Reference proteome</keyword>
<dbReference type="EMBL" id="JAFBRM010000001">
    <property type="protein sequence ID" value="MBM1713015.1"/>
    <property type="molecule type" value="Genomic_DNA"/>
</dbReference>
<dbReference type="InterPro" id="IPR036663">
    <property type="entry name" value="Fumarylacetoacetase_C_sf"/>
</dbReference>
<dbReference type="AlphaFoldDB" id="A0AAE2VWX7"/>
<keyword evidence="3" id="KW-0378">Hydrolase</keyword>
<dbReference type="Pfam" id="PF01557">
    <property type="entry name" value="FAA_hydrolase"/>
    <property type="match status" value="1"/>
</dbReference>
<organism evidence="3 4">
    <name type="scientific">Sulfitobacter geojensis</name>
    <dbReference type="NCBI Taxonomy" id="1342299"/>
    <lineage>
        <taxon>Bacteria</taxon>
        <taxon>Pseudomonadati</taxon>
        <taxon>Pseudomonadota</taxon>
        <taxon>Alphaproteobacteria</taxon>
        <taxon>Rhodobacterales</taxon>
        <taxon>Roseobacteraceae</taxon>
        <taxon>Sulfitobacter</taxon>
    </lineage>
</organism>
<evidence type="ECO:0000259" key="2">
    <source>
        <dbReference type="Pfam" id="PF01557"/>
    </source>
</evidence>
<dbReference type="InterPro" id="IPR011234">
    <property type="entry name" value="Fumarylacetoacetase-like_C"/>
</dbReference>
<comment type="caution">
    <text evidence="3">The sequence shown here is derived from an EMBL/GenBank/DDBJ whole genome shotgun (WGS) entry which is preliminary data.</text>
</comment>
<dbReference type="Proteomes" id="UP000732193">
    <property type="component" value="Unassembled WGS sequence"/>
</dbReference>
<dbReference type="GO" id="GO:0005737">
    <property type="term" value="C:cytoplasm"/>
    <property type="evidence" value="ECO:0007669"/>
    <property type="project" value="TreeGrafter"/>
</dbReference>
<dbReference type="GO" id="GO:0008684">
    <property type="term" value="F:2-oxopent-4-enoate hydratase activity"/>
    <property type="evidence" value="ECO:0007669"/>
    <property type="project" value="TreeGrafter"/>
</dbReference>
<dbReference type="GO" id="GO:0016787">
    <property type="term" value="F:hydrolase activity"/>
    <property type="evidence" value="ECO:0007669"/>
    <property type="project" value="UniProtKB-KW"/>
</dbReference>
<dbReference type="SUPFAM" id="SSF56529">
    <property type="entry name" value="FAH"/>
    <property type="match status" value="1"/>
</dbReference>
<name>A0AAE2VWX7_9RHOB</name>
<feature type="domain" description="Fumarylacetoacetase-like C-terminal" evidence="2">
    <location>
        <begin position="99"/>
        <end position="260"/>
    </location>
</feature>
<dbReference type="PANTHER" id="PTHR30143:SF0">
    <property type="entry name" value="2-KETO-4-PENTENOATE HYDRATASE"/>
    <property type="match status" value="1"/>
</dbReference>
<reference evidence="3 4" key="1">
    <citation type="submission" date="2021-01" db="EMBL/GenBank/DDBJ databases">
        <title>Diatom-associated Roseobacters Show Island Model of Population Structure.</title>
        <authorList>
            <person name="Qu L."/>
            <person name="Feng X."/>
            <person name="Chen Y."/>
            <person name="Li L."/>
            <person name="Wang X."/>
            <person name="Hu Z."/>
            <person name="Wang H."/>
            <person name="Luo H."/>
        </authorList>
    </citation>
    <scope>NUCLEOTIDE SEQUENCE [LARGE SCALE GENOMIC DNA]</scope>
    <source>
        <strain evidence="3 4">TR60-84</strain>
    </source>
</reference>